<reference evidence="3" key="1">
    <citation type="journal article" date="2019" name="Curr. Biol.">
        <title>Genome Sequence of Striga asiatica Provides Insight into the Evolution of Plant Parasitism.</title>
        <authorList>
            <person name="Yoshida S."/>
            <person name="Kim S."/>
            <person name="Wafula E.K."/>
            <person name="Tanskanen J."/>
            <person name="Kim Y.M."/>
            <person name="Honaas L."/>
            <person name="Yang Z."/>
            <person name="Spallek T."/>
            <person name="Conn C.E."/>
            <person name="Ichihashi Y."/>
            <person name="Cheong K."/>
            <person name="Cui S."/>
            <person name="Der J.P."/>
            <person name="Gundlach H."/>
            <person name="Jiao Y."/>
            <person name="Hori C."/>
            <person name="Ishida J.K."/>
            <person name="Kasahara H."/>
            <person name="Kiba T."/>
            <person name="Kim M.S."/>
            <person name="Koo N."/>
            <person name="Laohavisit A."/>
            <person name="Lee Y.H."/>
            <person name="Lumba S."/>
            <person name="McCourt P."/>
            <person name="Mortimer J.C."/>
            <person name="Mutuku J.M."/>
            <person name="Nomura T."/>
            <person name="Sasaki-Sekimoto Y."/>
            <person name="Seto Y."/>
            <person name="Wang Y."/>
            <person name="Wakatake T."/>
            <person name="Sakakibara H."/>
            <person name="Demura T."/>
            <person name="Yamaguchi S."/>
            <person name="Yoneyama K."/>
            <person name="Manabe R.I."/>
            <person name="Nelson D.C."/>
            <person name="Schulman A.H."/>
            <person name="Timko M.P."/>
            <person name="dePamphilis C.W."/>
            <person name="Choi D."/>
            <person name="Shirasu K."/>
        </authorList>
    </citation>
    <scope>NUCLEOTIDE SEQUENCE [LARGE SCALE GENOMIC DNA]</scope>
    <source>
        <strain evidence="3">cv. UVA1</strain>
    </source>
</reference>
<comment type="caution">
    <text evidence="2">The sequence shown here is derived from an EMBL/GenBank/DDBJ whole genome shotgun (WGS) entry which is preliminary data.</text>
</comment>
<evidence type="ECO:0000256" key="1">
    <source>
        <dbReference type="SAM" id="MobiDB-lite"/>
    </source>
</evidence>
<dbReference type="AlphaFoldDB" id="A0A5A7QLX3"/>
<evidence type="ECO:0000313" key="2">
    <source>
        <dbReference type="EMBL" id="GER46110.1"/>
    </source>
</evidence>
<proteinExistence type="predicted"/>
<protein>
    <submittedName>
        <fullName evidence="2">Transcriptional regulator</fullName>
    </submittedName>
</protein>
<dbReference type="Proteomes" id="UP000325081">
    <property type="component" value="Unassembled WGS sequence"/>
</dbReference>
<accession>A0A5A7QLX3</accession>
<sequence>MHTYGGEGQENCGVRRVGGALRRPGVRTRKQRGVGGCEKSEVVFQRRGGAIAKRETGRGQRRRDFTKQTVRRWLSTGGWCLTERDESGARLQSAEDEKRGGVPRISLIEDHGWRNQPTKSTSLQTGSKSLIELSNRCRNRPLSVGRTDHVLSESQIEL</sequence>
<feature type="region of interest" description="Disordered" evidence="1">
    <location>
        <begin position="1"/>
        <end position="34"/>
    </location>
</feature>
<evidence type="ECO:0000313" key="3">
    <source>
        <dbReference type="Proteomes" id="UP000325081"/>
    </source>
</evidence>
<dbReference type="EMBL" id="BKCP01007404">
    <property type="protein sequence ID" value="GER46110.1"/>
    <property type="molecule type" value="Genomic_DNA"/>
</dbReference>
<gene>
    <name evidence="2" type="ORF">STAS_23106</name>
</gene>
<name>A0A5A7QLX3_STRAF</name>
<keyword evidence="3" id="KW-1185">Reference proteome</keyword>
<organism evidence="2 3">
    <name type="scientific">Striga asiatica</name>
    <name type="common">Asiatic witchweed</name>
    <name type="synonym">Buchnera asiatica</name>
    <dbReference type="NCBI Taxonomy" id="4170"/>
    <lineage>
        <taxon>Eukaryota</taxon>
        <taxon>Viridiplantae</taxon>
        <taxon>Streptophyta</taxon>
        <taxon>Embryophyta</taxon>
        <taxon>Tracheophyta</taxon>
        <taxon>Spermatophyta</taxon>
        <taxon>Magnoliopsida</taxon>
        <taxon>eudicotyledons</taxon>
        <taxon>Gunneridae</taxon>
        <taxon>Pentapetalae</taxon>
        <taxon>asterids</taxon>
        <taxon>lamiids</taxon>
        <taxon>Lamiales</taxon>
        <taxon>Orobanchaceae</taxon>
        <taxon>Buchnereae</taxon>
        <taxon>Striga</taxon>
    </lineage>
</organism>